<dbReference type="GO" id="GO:0015628">
    <property type="term" value="P:protein secretion by the type II secretion system"/>
    <property type="evidence" value="ECO:0007669"/>
    <property type="project" value="InterPro"/>
</dbReference>
<evidence type="ECO:0000256" key="4">
    <source>
        <dbReference type="ARBA" id="ARBA00022481"/>
    </source>
</evidence>
<keyword evidence="4" id="KW-0488">Methylation</keyword>
<keyword evidence="6 11" id="KW-0812">Transmembrane</keyword>
<reference evidence="13" key="1">
    <citation type="journal article" date="2011" name="Environ. Microbiol.">
        <title>Time-series analyses of Monterey Bay coastal microbial picoplankton using a 'genome proxy' microarray.</title>
        <authorList>
            <person name="Rich V.I."/>
            <person name="Pham V.D."/>
            <person name="Eppley J."/>
            <person name="Shi Y."/>
            <person name="DeLong E.F."/>
        </authorList>
    </citation>
    <scope>NUCLEOTIDE SEQUENCE</scope>
</reference>
<name>E0XZD3_9GAMM</name>
<protein>
    <recommendedName>
        <fullName evidence="2">Type II secretion system protein H</fullName>
    </recommendedName>
    <alternativeName>
        <fullName evidence="10">General secretion pathway protein H</fullName>
    </alternativeName>
</protein>
<dbReference type="InterPro" id="IPR045584">
    <property type="entry name" value="Pilin-like"/>
</dbReference>
<feature type="domain" description="General secretion pathway GspH" evidence="12">
    <location>
        <begin position="43"/>
        <end position="159"/>
    </location>
</feature>
<keyword evidence="3" id="KW-1003">Cell membrane</keyword>
<evidence type="ECO:0000256" key="1">
    <source>
        <dbReference type="ARBA" id="ARBA00004377"/>
    </source>
</evidence>
<dbReference type="AlphaFoldDB" id="E0XZD3"/>
<dbReference type="Pfam" id="PF12019">
    <property type="entry name" value="GspH"/>
    <property type="match status" value="1"/>
</dbReference>
<feature type="transmembrane region" description="Helical" evidence="11">
    <location>
        <begin position="7"/>
        <end position="28"/>
    </location>
</feature>
<evidence type="ECO:0000256" key="3">
    <source>
        <dbReference type="ARBA" id="ARBA00022475"/>
    </source>
</evidence>
<dbReference type="NCBIfam" id="TIGR02532">
    <property type="entry name" value="IV_pilin_GFxxxE"/>
    <property type="match status" value="1"/>
</dbReference>
<dbReference type="InterPro" id="IPR022346">
    <property type="entry name" value="T2SS_GspH"/>
</dbReference>
<organism evidence="13">
    <name type="scientific">uncultured gamma proteobacterium EB000_37F04</name>
    <dbReference type="NCBI Taxonomy" id="710971"/>
    <lineage>
        <taxon>Bacteria</taxon>
        <taxon>Pseudomonadati</taxon>
        <taxon>Pseudomonadota</taxon>
        <taxon>Gammaproteobacteria</taxon>
        <taxon>environmental samples</taxon>
    </lineage>
</organism>
<dbReference type="SUPFAM" id="SSF54523">
    <property type="entry name" value="Pili subunits"/>
    <property type="match status" value="1"/>
</dbReference>
<evidence type="ECO:0000313" key="13">
    <source>
        <dbReference type="EMBL" id="ADI19774.1"/>
    </source>
</evidence>
<evidence type="ECO:0000256" key="5">
    <source>
        <dbReference type="ARBA" id="ARBA00022519"/>
    </source>
</evidence>
<dbReference type="InterPro" id="IPR012902">
    <property type="entry name" value="N_methyl_site"/>
</dbReference>
<dbReference type="GO" id="GO:0005886">
    <property type="term" value="C:plasma membrane"/>
    <property type="evidence" value="ECO:0007669"/>
    <property type="project" value="UniProtKB-SubCell"/>
</dbReference>
<evidence type="ECO:0000256" key="8">
    <source>
        <dbReference type="ARBA" id="ARBA00023136"/>
    </source>
</evidence>
<dbReference type="PROSITE" id="PS00409">
    <property type="entry name" value="PROKAR_NTER_METHYL"/>
    <property type="match status" value="1"/>
</dbReference>
<comment type="subcellular location">
    <subcellularLocation>
        <location evidence="1">Cell inner membrane</location>
        <topology evidence="1">Single-pass membrane protein</topology>
    </subcellularLocation>
</comment>
<evidence type="ECO:0000256" key="9">
    <source>
        <dbReference type="ARBA" id="ARBA00025772"/>
    </source>
</evidence>
<dbReference type="GO" id="GO:0015627">
    <property type="term" value="C:type II protein secretion system complex"/>
    <property type="evidence" value="ECO:0007669"/>
    <property type="project" value="InterPro"/>
</dbReference>
<evidence type="ECO:0000256" key="2">
    <source>
        <dbReference type="ARBA" id="ARBA00021549"/>
    </source>
</evidence>
<evidence type="ECO:0000259" key="12">
    <source>
        <dbReference type="Pfam" id="PF12019"/>
    </source>
</evidence>
<evidence type="ECO:0000256" key="10">
    <source>
        <dbReference type="ARBA" id="ARBA00030775"/>
    </source>
</evidence>
<evidence type="ECO:0000256" key="11">
    <source>
        <dbReference type="SAM" id="Phobius"/>
    </source>
</evidence>
<evidence type="ECO:0000256" key="6">
    <source>
        <dbReference type="ARBA" id="ARBA00022692"/>
    </source>
</evidence>
<dbReference type="Pfam" id="PF07963">
    <property type="entry name" value="N_methyl"/>
    <property type="match status" value="1"/>
</dbReference>
<accession>E0XZD3</accession>
<proteinExistence type="inferred from homology"/>
<sequence length="172" mass="18880">MWSKRQGFTLLELLITLVIVVVLVAMGVPAMTELFDRMRTEDAVSRWQADLVYARQAAATYNTIVTVCPVATDSVCADDWSSGYHIFVDNDGNGTVDEGDEVLHRRSAVDQRDHTRASDGMAVIRFDTEGFTQSSGALVYCPSDVNSELSLGLVIRSTGQTRRAVTELSCEP</sequence>
<keyword evidence="7 11" id="KW-1133">Transmembrane helix</keyword>
<dbReference type="EMBL" id="GU474932">
    <property type="protein sequence ID" value="ADI19774.1"/>
    <property type="molecule type" value="Genomic_DNA"/>
</dbReference>
<comment type="similarity">
    <text evidence="9">Belongs to the GSP H family.</text>
</comment>
<evidence type="ECO:0000256" key="7">
    <source>
        <dbReference type="ARBA" id="ARBA00022989"/>
    </source>
</evidence>
<keyword evidence="8 11" id="KW-0472">Membrane</keyword>
<dbReference type="Gene3D" id="3.55.40.10">
    <property type="entry name" value="minor pseudopilin epsh domain"/>
    <property type="match status" value="1"/>
</dbReference>
<keyword evidence="5" id="KW-0997">Cell inner membrane</keyword>